<evidence type="ECO:0000313" key="2">
    <source>
        <dbReference type="Proteomes" id="UP000827092"/>
    </source>
</evidence>
<dbReference type="AlphaFoldDB" id="A0AAV6TDU1"/>
<keyword evidence="2" id="KW-1185">Reference proteome</keyword>
<dbReference type="Proteomes" id="UP000827092">
    <property type="component" value="Unassembled WGS sequence"/>
</dbReference>
<comment type="caution">
    <text evidence="1">The sequence shown here is derived from an EMBL/GenBank/DDBJ whole genome shotgun (WGS) entry which is preliminary data.</text>
</comment>
<protein>
    <submittedName>
        <fullName evidence="1">Uncharacterized protein</fullName>
    </submittedName>
</protein>
<gene>
    <name evidence="1" type="ORF">JTE90_026595</name>
</gene>
<reference evidence="1 2" key="1">
    <citation type="journal article" date="2022" name="Nat. Ecol. Evol.">
        <title>A masculinizing supergene underlies an exaggerated male reproductive morph in a spider.</title>
        <authorList>
            <person name="Hendrickx F."/>
            <person name="De Corte Z."/>
            <person name="Sonet G."/>
            <person name="Van Belleghem S.M."/>
            <person name="Kostlbacher S."/>
            <person name="Vangestel C."/>
        </authorList>
    </citation>
    <scope>NUCLEOTIDE SEQUENCE [LARGE SCALE GENOMIC DNA]</scope>
    <source>
        <strain evidence="1">W744_W776</strain>
    </source>
</reference>
<organism evidence="1 2">
    <name type="scientific">Oedothorax gibbosus</name>
    <dbReference type="NCBI Taxonomy" id="931172"/>
    <lineage>
        <taxon>Eukaryota</taxon>
        <taxon>Metazoa</taxon>
        <taxon>Ecdysozoa</taxon>
        <taxon>Arthropoda</taxon>
        <taxon>Chelicerata</taxon>
        <taxon>Arachnida</taxon>
        <taxon>Araneae</taxon>
        <taxon>Araneomorphae</taxon>
        <taxon>Entelegynae</taxon>
        <taxon>Araneoidea</taxon>
        <taxon>Linyphiidae</taxon>
        <taxon>Erigoninae</taxon>
        <taxon>Oedothorax</taxon>
    </lineage>
</organism>
<evidence type="ECO:0000313" key="1">
    <source>
        <dbReference type="EMBL" id="KAG8155866.1"/>
    </source>
</evidence>
<proteinExistence type="predicted"/>
<name>A0AAV6TDU1_9ARAC</name>
<accession>A0AAV6TDU1</accession>
<dbReference type="EMBL" id="JAFNEN010006531">
    <property type="protein sequence ID" value="KAG8155866.1"/>
    <property type="molecule type" value="Genomic_DNA"/>
</dbReference>
<sequence>MLSAVRIHTENHIKRAFCPFALREVFCPSLSSPWTSAYHLTDVPRAPANTHLICSSERIARYKEAARLGARRRDP</sequence>